<dbReference type="PANTHER" id="PTHR23053">
    <property type="entry name" value="DLEC1 DELETED IN LUNG AND ESOPHAGEAL CANCER 1"/>
    <property type="match status" value="1"/>
</dbReference>
<evidence type="ECO:0000256" key="4">
    <source>
        <dbReference type="ARBA" id="ARBA00023069"/>
    </source>
</evidence>
<dbReference type="InterPro" id="IPR013783">
    <property type="entry name" value="Ig-like_fold"/>
</dbReference>
<dbReference type="InterPro" id="IPR033305">
    <property type="entry name" value="Hydin-like"/>
</dbReference>
<gene>
    <name evidence="7" type="primary">Hydin_0</name>
    <name evidence="7" type="ORF">CEPORN_R13930</name>
</gene>
<dbReference type="PANTHER" id="PTHR23053:SF0">
    <property type="entry name" value="HYDROCEPHALUS-INDUCING PROTEIN HOMOLOG"/>
    <property type="match status" value="1"/>
</dbReference>
<comment type="caution">
    <text evidence="7">The sequence shown here is derived from an EMBL/GenBank/DDBJ whole genome shotgun (WGS) entry which is preliminary data.</text>
</comment>
<organism evidence="7 8">
    <name type="scientific">Cephalopterus ornatus</name>
    <name type="common">Amazonian umbrellabird</name>
    <dbReference type="NCBI Taxonomy" id="114276"/>
    <lineage>
        <taxon>Eukaryota</taxon>
        <taxon>Metazoa</taxon>
        <taxon>Chordata</taxon>
        <taxon>Craniata</taxon>
        <taxon>Vertebrata</taxon>
        <taxon>Euteleostomi</taxon>
        <taxon>Archelosauria</taxon>
        <taxon>Archosauria</taxon>
        <taxon>Dinosauria</taxon>
        <taxon>Saurischia</taxon>
        <taxon>Theropoda</taxon>
        <taxon>Coelurosauria</taxon>
        <taxon>Aves</taxon>
        <taxon>Neognathae</taxon>
        <taxon>Neoaves</taxon>
        <taxon>Telluraves</taxon>
        <taxon>Australaves</taxon>
        <taxon>Passeriformes</taxon>
        <taxon>Cotingidae</taxon>
        <taxon>Cephalopterus</taxon>
    </lineage>
</organism>
<dbReference type="InterPro" id="IPR053879">
    <property type="entry name" value="HYDIN_VesB_CFA65-like_Ig"/>
</dbReference>
<dbReference type="AlphaFoldDB" id="A0A7K5TR67"/>
<evidence type="ECO:0000313" key="7">
    <source>
        <dbReference type="EMBL" id="NWU06802.1"/>
    </source>
</evidence>
<keyword evidence="5" id="KW-0966">Cell projection</keyword>
<feature type="non-terminal residue" evidence="7">
    <location>
        <position position="368"/>
    </location>
</feature>
<dbReference type="EMBL" id="VZRE01002147">
    <property type="protein sequence ID" value="NWU06802.1"/>
    <property type="molecule type" value="Genomic_DNA"/>
</dbReference>
<evidence type="ECO:0000256" key="3">
    <source>
        <dbReference type="ARBA" id="ARBA00022490"/>
    </source>
</evidence>
<dbReference type="Pfam" id="PF22544">
    <property type="entry name" value="HYDIN_VesB_CFA65-like_Ig"/>
    <property type="match status" value="2"/>
</dbReference>
<evidence type="ECO:0000313" key="8">
    <source>
        <dbReference type="Proteomes" id="UP000543364"/>
    </source>
</evidence>
<keyword evidence="3" id="KW-0963">Cytoplasm</keyword>
<keyword evidence="8" id="KW-1185">Reference proteome</keyword>
<feature type="domain" description="HYDIN/VesB/CFA65-like Ig-like" evidence="6">
    <location>
        <begin position="27"/>
        <end position="119"/>
    </location>
</feature>
<evidence type="ECO:0000259" key="6">
    <source>
        <dbReference type="Pfam" id="PF22544"/>
    </source>
</evidence>
<accession>A0A7K5TR67</accession>
<reference evidence="7 8" key="1">
    <citation type="submission" date="2019-09" db="EMBL/GenBank/DDBJ databases">
        <title>Bird 10,000 Genomes (B10K) Project - Family phase.</title>
        <authorList>
            <person name="Zhang G."/>
        </authorList>
    </citation>
    <scope>NUCLEOTIDE SEQUENCE [LARGE SCALE GENOMIC DNA]</scope>
    <source>
        <strain evidence="7">B10K-DU-001-01</strain>
        <tissue evidence="7">Muscle</tissue>
    </source>
</reference>
<dbReference type="GO" id="GO:0003341">
    <property type="term" value="P:cilium movement"/>
    <property type="evidence" value="ECO:0007669"/>
    <property type="project" value="TreeGrafter"/>
</dbReference>
<feature type="domain" description="HYDIN/VesB/CFA65-like Ig-like" evidence="6">
    <location>
        <begin position="288"/>
        <end position="367"/>
    </location>
</feature>
<feature type="non-terminal residue" evidence="7">
    <location>
        <position position="1"/>
    </location>
</feature>
<evidence type="ECO:0000256" key="2">
    <source>
        <dbReference type="ARBA" id="ARBA00004496"/>
    </source>
</evidence>
<evidence type="ECO:0000256" key="1">
    <source>
        <dbReference type="ARBA" id="ARBA00004138"/>
    </source>
</evidence>
<protein>
    <submittedName>
        <fullName evidence="7">HYDIN protein</fullName>
    </submittedName>
</protein>
<dbReference type="Gene3D" id="2.60.40.10">
    <property type="entry name" value="Immunoglobulins"/>
    <property type="match status" value="3"/>
</dbReference>
<proteinExistence type="predicted"/>
<dbReference type="GO" id="GO:1904158">
    <property type="term" value="P:axonemal central apparatus assembly"/>
    <property type="evidence" value="ECO:0007669"/>
    <property type="project" value="TreeGrafter"/>
</dbReference>
<evidence type="ECO:0000256" key="5">
    <source>
        <dbReference type="ARBA" id="ARBA00023273"/>
    </source>
</evidence>
<dbReference type="GO" id="GO:0005930">
    <property type="term" value="C:axoneme"/>
    <property type="evidence" value="ECO:0007669"/>
    <property type="project" value="TreeGrafter"/>
</dbReference>
<comment type="subcellular location">
    <subcellularLocation>
        <location evidence="1">Cell projection</location>
        <location evidence="1">Cilium</location>
    </subcellularLocation>
    <subcellularLocation>
        <location evidence="2">Cytoplasm</location>
    </subcellularLocation>
</comment>
<dbReference type="Proteomes" id="UP000543364">
    <property type="component" value="Unassembled WGS sequence"/>
</dbReference>
<keyword evidence="4" id="KW-0969">Cilium</keyword>
<name>A0A7K5TR67_CEPOR</name>
<sequence length="368" mass="41316">QDYFHCLLCTTEREEFIVPIRAIGARAVLDFPDQLDFSVCPVKYSTQKTLMVRNLGNREACYQISTQSPFSVIPTMGTLGIGDTLQVTVEFHPLQIGDHCASLVVHYGTGEDTHTSLHGSAVNAHIRLDGNSVTVEKTYITLSNQSTLRIHNHSNVTACFQWKAFATQEEEDQLKQRLCHRLCEQQNAQADNFLEWSRADTTRGERLSLLSHIFQSERTKVQGDPMLFFDDIFTIKPVEGEIWPNSSAEISVIFRPREARVYKHAVYCDISGRETRLPLRLIGEGLGPRLHFQFEELDIGKVSVISLHRYEAILVNKGPIEGLFSLILPTTAVGSCFTFLPQQGIIAPDGLQAISISFCTTIPGEFKE</sequence>